<evidence type="ECO:0000313" key="2">
    <source>
        <dbReference type="Proteomes" id="UP000015105"/>
    </source>
</evidence>
<accession>A0A452ZEQ5</accession>
<dbReference type="EnsemblPlants" id="AET1Gv20734400.7">
    <property type="protein sequence ID" value="AET1Gv20734400.7"/>
    <property type="gene ID" value="AET1Gv20734400"/>
</dbReference>
<reference evidence="1" key="5">
    <citation type="journal article" date="2021" name="G3 (Bethesda)">
        <title>Aegilops tauschii genome assembly Aet v5.0 features greater sequence contiguity and improved annotation.</title>
        <authorList>
            <person name="Wang L."/>
            <person name="Zhu T."/>
            <person name="Rodriguez J.C."/>
            <person name="Deal K.R."/>
            <person name="Dubcovsky J."/>
            <person name="McGuire P.E."/>
            <person name="Lux T."/>
            <person name="Spannagl M."/>
            <person name="Mayer K.F.X."/>
            <person name="Baldrich P."/>
            <person name="Meyers B.C."/>
            <person name="Huo N."/>
            <person name="Gu Y.Q."/>
            <person name="Zhou H."/>
            <person name="Devos K.M."/>
            <person name="Bennetzen J.L."/>
            <person name="Unver T."/>
            <person name="Budak H."/>
            <person name="Gulick P.J."/>
            <person name="Galiba G."/>
            <person name="Kalapos B."/>
            <person name="Nelson D.R."/>
            <person name="Li P."/>
            <person name="You F.M."/>
            <person name="Luo M.C."/>
            <person name="Dvorak J."/>
        </authorList>
    </citation>
    <scope>NUCLEOTIDE SEQUENCE [LARGE SCALE GENOMIC DNA]</scope>
    <source>
        <strain evidence="1">cv. AL8/78</strain>
    </source>
</reference>
<keyword evidence="2" id="KW-1185">Reference proteome</keyword>
<reference evidence="2" key="2">
    <citation type="journal article" date="2017" name="Nat. Plants">
        <title>The Aegilops tauschii genome reveals multiple impacts of transposons.</title>
        <authorList>
            <person name="Zhao G."/>
            <person name="Zou C."/>
            <person name="Li K."/>
            <person name="Wang K."/>
            <person name="Li T."/>
            <person name="Gao L."/>
            <person name="Zhang X."/>
            <person name="Wang H."/>
            <person name="Yang Z."/>
            <person name="Liu X."/>
            <person name="Jiang W."/>
            <person name="Mao L."/>
            <person name="Kong X."/>
            <person name="Jiao Y."/>
            <person name="Jia J."/>
        </authorList>
    </citation>
    <scope>NUCLEOTIDE SEQUENCE [LARGE SCALE GENOMIC DNA]</scope>
    <source>
        <strain evidence="2">cv. AL8/78</strain>
    </source>
</reference>
<dbReference type="Gramene" id="AET1Gv20734400.7">
    <property type="protein sequence ID" value="AET1Gv20734400.7"/>
    <property type="gene ID" value="AET1Gv20734400"/>
</dbReference>
<reference evidence="1" key="3">
    <citation type="journal article" date="2017" name="Nature">
        <title>Genome sequence of the progenitor of the wheat D genome Aegilops tauschii.</title>
        <authorList>
            <person name="Luo M.C."/>
            <person name="Gu Y.Q."/>
            <person name="Puiu D."/>
            <person name="Wang H."/>
            <person name="Twardziok S.O."/>
            <person name="Deal K.R."/>
            <person name="Huo N."/>
            <person name="Zhu T."/>
            <person name="Wang L."/>
            <person name="Wang Y."/>
            <person name="McGuire P.E."/>
            <person name="Liu S."/>
            <person name="Long H."/>
            <person name="Ramasamy R.K."/>
            <person name="Rodriguez J.C."/>
            <person name="Van S.L."/>
            <person name="Yuan L."/>
            <person name="Wang Z."/>
            <person name="Xia Z."/>
            <person name="Xiao L."/>
            <person name="Anderson O.D."/>
            <person name="Ouyang S."/>
            <person name="Liang Y."/>
            <person name="Zimin A.V."/>
            <person name="Pertea G."/>
            <person name="Qi P."/>
            <person name="Bennetzen J.L."/>
            <person name="Dai X."/>
            <person name="Dawson M.W."/>
            <person name="Muller H.G."/>
            <person name="Kugler K."/>
            <person name="Rivarola-Duarte L."/>
            <person name="Spannagl M."/>
            <person name="Mayer K.F.X."/>
            <person name="Lu F.H."/>
            <person name="Bevan M.W."/>
            <person name="Leroy P."/>
            <person name="Li P."/>
            <person name="You F.M."/>
            <person name="Sun Q."/>
            <person name="Liu Z."/>
            <person name="Lyons E."/>
            <person name="Wicker T."/>
            <person name="Salzberg S.L."/>
            <person name="Devos K.M."/>
            <person name="Dvorak J."/>
        </authorList>
    </citation>
    <scope>NUCLEOTIDE SEQUENCE [LARGE SCALE GENOMIC DNA]</scope>
    <source>
        <strain evidence="1">cv. AL8/78</strain>
    </source>
</reference>
<protein>
    <submittedName>
        <fullName evidence="1">Uncharacterized protein</fullName>
    </submittedName>
</protein>
<dbReference type="Proteomes" id="UP000015105">
    <property type="component" value="Chromosome 1D"/>
</dbReference>
<reference evidence="2" key="1">
    <citation type="journal article" date="2014" name="Science">
        <title>Ancient hybridizations among the ancestral genomes of bread wheat.</title>
        <authorList>
            <consortium name="International Wheat Genome Sequencing Consortium,"/>
            <person name="Marcussen T."/>
            <person name="Sandve S.R."/>
            <person name="Heier L."/>
            <person name="Spannagl M."/>
            <person name="Pfeifer M."/>
            <person name="Jakobsen K.S."/>
            <person name="Wulff B.B."/>
            <person name="Steuernagel B."/>
            <person name="Mayer K.F."/>
            <person name="Olsen O.A."/>
        </authorList>
    </citation>
    <scope>NUCLEOTIDE SEQUENCE [LARGE SCALE GENOMIC DNA]</scope>
    <source>
        <strain evidence="2">cv. AL8/78</strain>
    </source>
</reference>
<name>A0A452ZEQ5_AEGTS</name>
<sequence>MRVCIKHKKVATHPYYYISLMVSGQCSVAHTRIKTCFHLLYCALCSKCMVSHQEYARLITCHFMLPSFASTLLFQSF</sequence>
<dbReference type="AlphaFoldDB" id="A0A452ZEQ5"/>
<proteinExistence type="predicted"/>
<evidence type="ECO:0000313" key="1">
    <source>
        <dbReference type="EnsemblPlants" id="AET1Gv20734400.7"/>
    </source>
</evidence>
<reference evidence="1" key="4">
    <citation type="submission" date="2019-03" db="UniProtKB">
        <authorList>
            <consortium name="EnsemblPlants"/>
        </authorList>
    </citation>
    <scope>IDENTIFICATION</scope>
</reference>
<organism evidence="1 2">
    <name type="scientific">Aegilops tauschii subsp. strangulata</name>
    <name type="common">Goatgrass</name>
    <dbReference type="NCBI Taxonomy" id="200361"/>
    <lineage>
        <taxon>Eukaryota</taxon>
        <taxon>Viridiplantae</taxon>
        <taxon>Streptophyta</taxon>
        <taxon>Embryophyta</taxon>
        <taxon>Tracheophyta</taxon>
        <taxon>Spermatophyta</taxon>
        <taxon>Magnoliopsida</taxon>
        <taxon>Liliopsida</taxon>
        <taxon>Poales</taxon>
        <taxon>Poaceae</taxon>
        <taxon>BOP clade</taxon>
        <taxon>Pooideae</taxon>
        <taxon>Triticodae</taxon>
        <taxon>Triticeae</taxon>
        <taxon>Triticinae</taxon>
        <taxon>Aegilops</taxon>
    </lineage>
</organism>